<dbReference type="InterPro" id="IPR007341">
    <property type="entry name" value="Transgly_assoc"/>
</dbReference>
<keyword evidence="4 7" id="KW-0812">Transmembrane</keyword>
<comment type="subcellular location">
    <subcellularLocation>
        <location evidence="1">Cell membrane</location>
        <topology evidence="1">Multi-pass membrane protein</topology>
    </subcellularLocation>
</comment>
<comment type="caution">
    <text evidence="8">The sequence shown here is derived from an EMBL/GenBank/DDBJ whole genome shotgun (WGS) entry which is preliminary data.</text>
</comment>
<organism evidence="8 9">
    <name type="scientific">Thermosporothrix hazakensis</name>
    <dbReference type="NCBI Taxonomy" id="644383"/>
    <lineage>
        <taxon>Bacteria</taxon>
        <taxon>Bacillati</taxon>
        <taxon>Chloroflexota</taxon>
        <taxon>Ktedonobacteria</taxon>
        <taxon>Ktedonobacterales</taxon>
        <taxon>Thermosporotrichaceae</taxon>
        <taxon>Thermosporothrix</taxon>
    </lineage>
</organism>
<dbReference type="RefSeq" id="WP_111323262.1">
    <property type="nucleotide sequence ID" value="NZ_BIFX01000001.1"/>
</dbReference>
<dbReference type="PANTHER" id="PTHR33884:SF3">
    <property type="entry name" value="UPF0410 PROTEIN YMGE"/>
    <property type="match status" value="1"/>
</dbReference>
<keyword evidence="9" id="KW-1185">Reference proteome</keyword>
<dbReference type="GO" id="GO:0005886">
    <property type="term" value="C:plasma membrane"/>
    <property type="evidence" value="ECO:0007669"/>
    <property type="project" value="UniProtKB-SubCell"/>
</dbReference>
<dbReference type="AlphaFoldDB" id="A0A326UJK3"/>
<evidence type="ECO:0000256" key="3">
    <source>
        <dbReference type="ARBA" id="ARBA00022475"/>
    </source>
</evidence>
<keyword evidence="6 7" id="KW-0472">Membrane</keyword>
<evidence type="ECO:0000256" key="7">
    <source>
        <dbReference type="SAM" id="Phobius"/>
    </source>
</evidence>
<gene>
    <name evidence="8" type="ORF">EI42_02969</name>
</gene>
<evidence type="ECO:0000313" key="9">
    <source>
        <dbReference type="Proteomes" id="UP000248806"/>
    </source>
</evidence>
<feature type="transmembrane region" description="Helical" evidence="7">
    <location>
        <begin position="71"/>
        <end position="91"/>
    </location>
</feature>
<evidence type="ECO:0000256" key="2">
    <source>
        <dbReference type="ARBA" id="ARBA00011006"/>
    </source>
</evidence>
<feature type="transmembrane region" description="Helical" evidence="7">
    <location>
        <begin position="44"/>
        <end position="65"/>
    </location>
</feature>
<comment type="similarity">
    <text evidence="2">Belongs to the UPF0410 family.</text>
</comment>
<keyword evidence="5 7" id="KW-1133">Transmembrane helix</keyword>
<dbReference type="Pfam" id="PF04226">
    <property type="entry name" value="Transgly_assoc"/>
    <property type="match status" value="1"/>
</dbReference>
<proteinExistence type="inferred from homology"/>
<name>A0A326UJK3_THEHA</name>
<evidence type="ECO:0000256" key="5">
    <source>
        <dbReference type="ARBA" id="ARBA00022989"/>
    </source>
</evidence>
<dbReference type="PANTHER" id="PTHR33884">
    <property type="entry name" value="UPF0410 PROTEIN YMGE"/>
    <property type="match status" value="1"/>
</dbReference>
<keyword evidence="3" id="KW-1003">Cell membrane</keyword>
<dbReference type="Proteomes" id="UP000248806">
    <property type="component" value="Unassembled WGS sequence"/>
</dbReference>
<evidence type="ECO:0000313" key="8">
    <source>
        <dbReference type="EMBL" id="PZW29247.1"/>
    </source>
</evidence>
<sequence length="101" mass="10394">MNIALAAFLFGAILDPGGVIAWLLIGLIAGAIAGTVMRGSGFGLLSDIIVGLIGAFLGGLLMELLAPNAIFGFWGSLIVAIIGAWILLALLRAFKDSRRAL</sequence>
<feature type="transmembrane region" description="Helical" evidence="7">
    <location>
        <begin position="6"/>
        <end position="32"/>
    </location>
</feature>
<reference evidence="8 9" key="1">
    <citation type="submission" date="2018-06" db="EMBL/GenBank/DDBJ databases">
        <title>Genomic Encyclopedia of Archaeal and Bacterial Type Strains, Phase II (KMG-II): from individual species to whole genera.</title>
        <authorList>
            <person name="Goeker M."/>
        </authorList>
    </citation>
    <scope>NUCLEOTIDE SEQUENCE [LARGE SCALE GENOMIC DNA]</scope>
    <source>
        <strain evidence="8 9">ATCC BAA-1881</strain>
    </source>
</reference>
<evidence type="ECO:0000256" key="1">
    <source>
        <dbReference type="ARBA" id="ARBA00004651"/>
    </source>
</evidence>
<accession>A0A326UJK3</accession>
<evidence type="ECO:0000256" key="4">
    <source>
        <dbReference type="ARBA" id="ARBA00022692"/>
    </source>
</evidence>
<dbReference type="EMBL" id="QKUF01000009">
    <property type="protein sequence ID" value="PZW29247.1"/>
    <property type="molecule type" value="Genomic_DNA"/>
</dbReference>
<dbReference type="OrthoDB" id="165457at2"/>
<protein>
    <submittedName>
        <fullName evidence="8">Putative membrane protein YeaQ/YmgE (Transglycosylase-associated protein family)</fullName>
    </submittedName>
</protein>
<evidence type="ECO:0000256" key="6">
    <source>
        <dbReference type="ARBA" id="ARBA00023136"/>
    </source>
</evidence>